<protein>
    <recommendedName>
        <fullName evidence="3">Fis family transcriptional regulator</fullName>
    </recommendedName>
</protein>
<evidence type="ECO:0000313" key="1">
    <source>
        <dbReference type="EMBL" id="MBD8044197.1"/>
    </source>
</evidence>
<dbReference type="RefSeq" id="WP_191747086.1">
    <property type="nucleotide sequence ID" value="NZ_JACSQC010000004.1"/>
</dbReference>
<comment type="caution">
    <text evidence="1">The sequence shown here is derived from an EMBL/GenBank/DDBJ whole genome shotgun (WGS) entry which is preliminary data.</text>
</comment>
<evidence type="ECO:0008006" key="3">
    <source>
        <dbReference type="Google" id="ProtNLM"/>
    </source>
</evidence>
<organism evidence="1 2">
    <name type="scientific">Arthrobacter pullicola</name>
    <dbReference type="NCBI Taxonomy" id="2762224"/>
    <lineage>
        <taxon>Bacteria</taxon>
        <taxon>Bacillati</taxon>
        <taxon>Actinomycetota</taxon>
        <taxon>Actinomycetes</taxon>
        <taxon>Micrococcales</taxon>
        <taxon>Micrococcaceae</taxon>
        <taxon>Arthrobacter</taxon>
    </lineage>
</organism>
<dbReference type="Proteomes" id="UP000652763">
    <property type="component" value="Unassembled WGS sequence"/>
</dbReference>
<accession>A0ABR8YJ03</accession>
<dbReference type="EMBL" id="JACSQC010000004">
    <property type="protein sequence ID" value="MBD8044197.1"/>
    <property type="molecule type" value="Genomic_DNA"/>
</dbReference>
<keyword evidence="2" id="KW-1185">Reference proteome</keyword>
<gene>
    <name evidence="1" type="ORF">H9638_10305</name>
</gene>
<evidence type="ECO:0000313" key="2">
    <source>
        <dbReference type="Proteomes" id="UP000652763"/>
    </source>
</evidence>
<sequence>MRWEALFADLEAQLAAAGQSAREAEIADRQRGESAAIQFADRLRGQVGRTLKVHLDSSAEPLTGVLAQMGSGWLLLRSAAGMHLVPLDAVRMVEGMDRFALPDQATVKLGLLAALRGLARDRYPVHLQLRGALSGTVYGSIDRVGRDFLELAVLETGQARRRDNVATAAVVPLREIAAVSSRH</sequence>
<reference evidence="1 2" key="1">
    <citation type="submission" date="2020-08" db="EMBL/GenBank/DDBJ databases">
        <title>A Genomic Blueprint of the Chicken Gut Microbiome.</title>
        <authorList>
            <person name="Gilroy R."/>
            <person name="Ravi A."/>
            <person name="Getino M."/>
            <person name="Pursley I."/>
            <person name="Horton D.L."/>
            <person name="Alikhan N.-F."/>
            <person name="Baker D."/>
            <person name="Gharbi K."/>
            <person name="Hall N."/>
            <person name="Watson M."/>
            <person name="Adriaenssens E.M."/>
            <person name="Foster-Nyarko E."/>
            <person name="Jarju S."/>
            <person name="Secka A."/>
            <person name="Antonio M."/>
            <person name="Oren A."/>
            <person name="Chaudhuri R."/>
            <person name="La Ragione R.M."/>
            <person name="Hildebrand F."/>
            <person name="Pallen M.J."/>
        </authorList>
    </citation>
    <scope>NUCLEOTIDE SEQUENCE [LARGE SCALE GENOMIC DNA]</scope>
    <source>
        <strain evidence="1 2">Sa2BUA2</strain>
    </source>
</reference>
<name>A0ABR8YJ03_9MICC</name>
<proteinExistence type="predicted"/>